<evidence type="ECO:0000256" key="5">
    <source>
        <dbReference type="ARBA" id="ARBA00023319"/>
    </source>
</evidence>
<dbReference type="Ensembl" id="ENSSANT00000092962.1">
    <property type="protein sequence ID" value="ENSSANP00000087494.1"/>
    <property type="gene ID" value="ENSSANG00000043287.1"/>
</dbReference>
<feature type="compositionally biased region" description="Polar residues" evidence="6">
    <location>
        <begin position="190"/>
        <end position="200"/>
    </location>
</feature>
<dbReference type="Proteomes" id="UP000472260">
    <property type="component" value="Unassembled WGS sequence"/>
</dbReference>
<evidence type="ECO:0000256" key="2">
    <source>
        <dbReference type="ARBA" id="ARBA00022679"/>
    </source>
</evidence>
<keyword evidence="3" id="KW-0418">Kinase</keyword>
<feature type="domain" description="Alpha-type protein kinase" evidence="7">
    <location>
        <begin position="1"/>
        <end position="184"/>
    </location>
</feature>
<protein>
    <recommendedName>
        <fullName evidence="7">Alpha-type protein kinase domain-containing protein</fullName>
    </recommendedName>
</protein>
<evidence type="ECO:0000256" key="3">
    <source>
        <dbReference type="ARBA" id="ARBA00022777"/>
    </source>
</evidence>
<reference evidence="8" key="2">
    <citation type="submission" date="2025-09" db="UniProtKB">
        <authorList>
            <consortium name="Ensembl"/>
        </authorList>
    </citation>
    <scope>IDENTIFICATION</scope>
</reference>
<keyword evidence="1" id="KW-0723">Serine/threonine-protein kinase</keyword>
<evidence type="ECO:0000313" key="9">
    <source>
        <dbReference type="Proteomes" id="UP000472260"/>
    </source>
</evidence>
<dbReference type="GO" id="GO:0004674">
    <property type="term" value="F:protein serine/threonine kinase activity"/>
    <property type="evidence" value="ECO:0007669"/>
    <property type="project" value="UniProtKB-KW"/>
</dbReference>
<sequence length="263" mass="29606">MEKKSAHVFFTTEIFSIDIFQVTFFSSSYPQDCKIQNTIREYCKIFAAEARVIENFGFSLEVIPLHLMYRPANTIPYATVETDLNGVYVKYCLMDSTGRLIARATSEVEQKCCTFQHWIHQWTNGNLLVTRLEGVDSKITSIEIVTKSKGYQGLTDKGSLKIIEQFITQHQCNYYCGLFGLRPLKPMESLQQPKTKTSRSPLLAKRAVTGSSSPQLQKKGTSPQSTRKGTSSPKVVKKTGEAGESNSTTKHKAVEVPKTVRMR</sequence>
<proteinExistence type="predicted"/>
<reference evidence="8" key="1">
    <citation type="submission" date="2025-08" db="UniProtKB">
        <authorList>
            <consortium name="Ensembl"/>
        </authorList>
    </citation>
    <scope>IDENTIFICATION</scope>
</reference>
<evidence type="ECO:0000256" key="4">
    <source>
        <dbReference type="ARBA" id="ARBA00023157"/>
    </source>
</evidence>
<dbReference type="GO" id="GO:0055013">
    <property type="term" value="P:cardiac muscle cell development"/>
    <property type="evidence" value="ECO:0007669"/>
    <property type="project" value="TreeGrafter"/>
</dbReference>
<feature type="region of interest" description="Disordered" evidence="6">
    <location>
        <begin position="190"/>
        <end position="263"/>
    </location>
</feature>
<keyword evidence="9" id="KW-1185">Reference proteome</keyword>
<keyword evidence="2" id="KW-0808">Transferase</keyword>
<dbReference type="SUPFAM" id="SSF56112">
    <property type="entry name" value="Protein kinase-like (PK-like)"/>
    <property type="match status" value="1"/>
</dbReference>
<dbReference type="PROSITE" id="PS51158">
    <property type="entry name" value="ALPHA_KINASE"/>
    <property type="match status" value="1"/>
</dbReference>
<feature type="compositionally biased region" description="Polar residues" evidence="6">
    <location>
        <begin position="209"/>
        <end position="233"/>
    </location>
</feature>
<keyword evidence="5" id="KW-0393">Immunoglobulin domain</keyword>
<name>A0A671RV10_9TELE</name>
<dbReference type="AlphaFoldDB" id="A0A671RV10"/>
<dbReference type="SMART" id="SM00811">
    <property type="entry name" value="Alpha_kinase"/>
    <property type="match status" value="1"/>
</dbReference>
<dbReference type="Pfam" id="PF02816">
    <property type="entry name" value="Alpha_kinase"/>
    <property type="match status" value="1"/>
</dbReference>
<dbReference type="GO" id="GO:0005524">
    <property type="term" value="F:ATP binding"/>
    <property type="evidence" value="ECO:0007669"/>
    <property type="project" value="InterPro"/>
</dbReference>
<dbReference type="PANTHER" id="PTHR47091:SF1">
    <property type="entry name" value="ALPHA-PROTEIN KINASE 3"/>
    <property type="match status" value="1"/>
</dbReference>
<dbReference type="InterPro" id="IPR004166">
    <property type="entry name" value="a-kinase_dom"/>
</dbReference>
<evidence type="ECO:0000313" key="8">
    <source>
        <dbReference type="Ensembl" id="ENSSANP00000087494.1"/>
    </source>
</evidence>
<accession>A0A671RV10</accession>
<dbReference type="InterPro" id="IPR011009">
    <property type="entry name" value="Kinase-like_dom_sf"/>
</dbReference>
<evidence type="ECO:0000259" key="7">
    <source>
        <dbReference type="PROSITE" id="PS51158"/>
    </source>
</evidence>
<keyword evidence="4" id="KW-1015">Disulfide bond</keyword>
<organism evidence="8 9">
    <name type="scientific">Sinocyclocheilus anshuiensis</name>
    <dbReference type="NCBI Taxonomy" id="1608454"/>
    <lineage>
        <taxon>Eukaryota</taxon>
        <taxon>Metazoa</taxon>
        <taxon>Chordata</taxon>
        <taxon>Craniata</taxon>
        <taxon>Vertebrata</taxon>
        <taxon>Euteleostomi</taxon>
        <taxon>Actinopterygii</taxon>
        <taxon>Neopterygii</taxon>
        <taxon>Teleostei</taxon>
        <taxon>Ostariophysi</taxon>
        <taxon>Cypriniformes</taxon>
        <taxon>Cyprinidae</taxon>
        <taxon>Cyprininae</taxon>
        <taxon>Sinocyclocheilus</taxon>
    </lineage>
</organism>
<dbReference type="GO" id="GO:0005634">
    <property type="term" value="C:nucleus"/>
    <property type="evidence" value="ECO:0007669"/>
    <property type="project" value="TreeGrafter"/>
</dbReference>
<evidence type="ECO:0000256" key="1">
    <source>
        <dbReference type="ARBA" id="ARBA00022527"/>
    </source>
</evidence>
<dbReference type="PANTHER" id="PTHR47091">
    <property type="entry name" value="ALPHA-PROTEIN KINASE 2-RELATED"/>
    <property type="match status" value="1"/>
</dbReference>
<dbReference type="Gene3D" id="3.20.200.10">
    <property type="entry name" value="MHCK/EF2 kinase"/>
    <property type="match status" value="1"/>
</dbReference>
<evidence type="ECO:0000256" key="6">
    <source>
        <dbReference type="SAM" id="MobiDB-lite"/>
    </source>
</evidence>